<evidence type="ECO:0000313" key="4">
    <source>
        <dbReference type="EMBL" id="CAD5239989.1"/>
    </source>
</evidence>
<feature type="domain" description="Peptidase S74" evidence="3">
    <location>
        <begin position="749"/>
        <end position="840"/>
    </location>
</feature>
<protein>
    <recommendedName>
        <fullName evidence="3">Peptidase S74 domain-containing protein</fullName>
    </recommendedName>
</protein>
<name>A0A7R8R6B4_9CAUD</name>
<sequence>MAITTRIIAQQVTALDGANSRVSKYPKFTVQLGYSVSSMAATELLDAASRAEGSALAAKDAETTIKNILGPNGDNPQGSLKFVNKDNSGATTKHLEGVTGDNDGWYIGSGSDGINKGFLEIGVIDDGDEEIRIVQRGPANSIRRILKLLDTTGHTRIPGNLYLEGPATIVRNKAYFGAGGADIYMRNTAGGNDNQLTITDARDLLFKGKQVFYDTQNLSALANLVRAGVSTGNTSSWLKLATVTNPGASSAKAEFMISGVDQFGATYGGTDFVSISGRGMPSAINSDNIDLVLKVRRLSGMSPTEGMRYGIVQISETKYDFYVQMTNYIANPAIACLQYTGSVVLYPTPEITTEAPGFIRGNVYSIYDSQNGLGVASRTTGEQTIDSPMLSVRGITKGYQVAAQGMVDWTPPSQGAYMNWNWRSGTGFTNFFNHRGGGPGGFDWYNGTGSTWTRLMSISSAGKLEVVGEIETAGDIWCGKPSAAFHANDSTDAGNAHIWFKGNNKERAVIYAPPSTDNLGTLKVRAKNKTGVSAGDFEFRSDGIFSSKKISITDAAYANIGSLWYPIIPSTYDLNNLIFSSGEDGSEKGFDCPSEAGGAAVLNKPNGVKGNFRVRVDRVRRNTDTDTIHRQVLIAGDTKASYERWHYNSGGTMVWSEWTRQLVESGDITTFSDDAMIYLGKDKDLGMMKKRGSNGKMVYAHGKKFTVAKMSTDTSLTIAGAVVDVMTVDSTGAATLTGSWTATDFIKSSDARLKTNLKEIENPLEKVAQLTGYTYDKELPLGGASLEAGLIAQDIQKVLPEAVREGEDGMLGVSYDGVVALLINSVKELTERVAYLESQLKG</sequence>
<dbReference type="Proteomes" id="UP000596312">
    <property type="component" value="Chromosome"/>
</dbReference>
<comment type="subcellular location">
    <subcellularLocation>
        <location evidence="1">Virion</location>
    </subcellularLocation>
</comment>
<dbReference type="PROSITE" id="PS51688">
    <property type="entry name" value="ICA"/>
    <property type="match status" value="1"/>
</dbReference>
<keyword evidence="2" id="KW-0946">Virion</keyword>
<proteinExistence type="predicted"/>
<dbReference type="Pfam" id="PF13884">
    <property type="entry name" value="Peptidase_S74"/>
    <property type="match status" value="1"/>
</dbReference>
<organism evidence="4 5">
    <name type="scientific">Klebsiella phage vB_KppS-Totoro</name>
    <dbReference type="NCBI Taxonomy" id="2762825"/>
    <lineage>
        <taxon>Viruses</taxon>
        <taxon>Duplodnaviria</taxon>
        <taxon>Heunggongvirae</taxon>
        <taxon>Uroviricota</taxon>
        <taxon>Caudoviricetes</taxon>
        <taxon>Demerecviridae</taxon>
        <taxon>Sugarlandvirus</taxon>
        <taxon>Sugarlandvirus totoro</taxon>
    </lineage>
</organism>
<reference evidence="4 5" key="1">
    <citation type="submission" date="2020-09" db="EMBL/GenBank/DDBJ databases">
        <authorList>
            <person name="Jameson E."/>
        </authorList>
    </citation>
    <scope>NUCLEOTIDE SEQUENCE [LARGE SCALE GENOMIC DNA]</scope>
</reference>
<dbReference type="InterPro" id="IPR030392">
    <property type="entry name" value="S74_ICA"/>
</dbReference>
<evidence type="ECO:0000256" key="2">
    <source>
        <dbReference type="ARBA" id="ARBA00022732"/>
    </source>
</evidence>
<evidence type="ECO:0000256" key="1">
    <source>
        <dbReference type="ARBA" id="ARBA00004328"/>
    </source>
</evidence>
<evidence type="ECO:0000259" key="3">
    <source>
        <dbReference type="PROSITE" id="PS51688"/>
    </source>
</evidence>
<evidence type="ECO:0000313" key="5">
    <source>
        <dbReference type="Proteomes" id="UP000596312"/>
    </source>
</evidence>
<dbReference type="GO" id="GO:0098015">
    <property type="term" value="C:virus tail"/>
    <property type="evidence" value="ECO:0007669"/>
    <property type="project" value="UniProtKB-KW"/>
</dbReference>
<accession>A0A7R8R6B4</accession>
<gene>
    <name evidence="4" type="ORF">JCEELMIN_00136</name>
</gene>
<keyword evidence="2" id="KW-1227">Viral tail protein</keyword>
<dbReference type="EMBL" id="LR881113">
    <property type="protein sequence ID" value="CAD5239989.1"/>
    <property type="molecule type" value="Genomic_DNA"/>
</dbReference>
<keyword evidence="5" id="KW-1185">Reference proteome</keyword>